<keyword evidence="1" id="KW-1133">Transmembrane helix</keyword>
<protein>
    <submittedName>
        <fullName evidence="2">Uncharacterized protein</fullName>
    </submittedName>
</protein>
<gene>
    <name evidence="2" type="ORF">EPR50_G00096540</name>
</gene>
<evidence type="ECO:0000313" key="3">
    <source>
        <dbReference type="Proteomes" id="UP000295070"/>
    </source>
</evidence>
<proteinExistence type="predicted"/>
<sequence length="91" mass="10093">MCGFLKAWQEICKCSLFSFCFCVLFCVFLLPLGLILICAVCVFCFFPGVSCPGESALHSIGTALIVYCIYIFKPTNSQIYQSFPVLCVIPI</sequence>
<comment type="caution">
    <text evidence="2">The sequence shown here is derived from an EMBL/GenBank/DDBJ whole genome shotgun (WGS) entry which is preliminary data.</text>
</comment>
<evidence type="ECO:0000256" key="1">
    <source>
        <dbReference type="SAM" id="Phobius"/>
    </source>
</evidence>
<reference evidence="2 3" key="1">
    <citation type="submission" date="2019-01" db="EMBL/GenBank/DDBJ databases">
        <title>A chromosome-scale genome assembly of the yellow perch, Perca flavescens.</title>
        <authorList>
            <person name="Feron R."/>
            <person name="Morvezen R."/>
            <person name="Bestin A."/>
            <person name="Haffray P."/>
            <person name="Klopp C."/>
            <person name="Zahm M."/>
            <person name="Cabau C."/>
            <person name="Roques C."/>
            <person name="Donnadieu C."/>
            <person name="Bouchez O."/>
            <person name="Christie M."/>
            <person name="Larson W."/>
            <person name="Guiguen Y."/>
        </authorList>
    </citation>
    <scope>NUCLEOTIDE SEQUENCE [LARGE SCALE GENOMIC DNA]</scope>
    <source>
        <strain evidence="2">YP-PL-M2</strain>
        <tissue evidence="2">Blood</tissue>
    </source>
</reference>
<evidence type="ECO:0000313" key="2">
    <source>
        <dbReference type="EMBL" id="TDH08365.1"/>
    </source>
</evidence>
<keyword evidence="1" id="KW-0472">Membrane</keyword>
<feature type="transmembrane region" description="Helical" evidence="1">
    <location>
        <begin position="16"/>
        <end position="49"/>
    </location>
</feature>
<feature type="transmembrane region" description="Helical" evidence="1">
    <location>
        <begin position="55"/>
        <end position="72"/>
    </location>
</feature>
<accession>A0A484CZC1</accession>
<dbReference type="AlphaFoldDB" id="A0A484CZC1"/>
<dbReference type="EMBL" id="SCKG01000009">
    <property type="protein sequence ID" value="TDH08365.1"/>
    <property type="molecule type" value="Genomic_DNA"/>
</dbReference>
<name>A0A484CZC1_PERFV</name>
<organism evidence="2 3">
    <name type="scientific">Perca flavescens</name>
    <name type="common">American yellow perch</name>
    <name type="synonym">Morone flavescens</name>
    <dbReference type="NCBI Taxonomy" id="8167"/>
    <lineage>
        <taxon>Eukaryota</taxon>
        <taxon>Metazoa</taxon>
        <taxon>Chordata</taxon>
        <taxon>Craniata</taxon>
        <taxon>Vertebrata</taxon>
        <taxon>Euteleostomi</taxon>
        <taxon>Actinopterygii</taxon>
        <taxon>Neopterygii</taxon>
        <taxon>Teleostei</taxon>
        <taxon>Neoteleostei</taxon>
        <taxon>Acanthomorphata</taxon>
        <taxon>Eupercaria</taxon>
        <taxon>Perciformes</taxon>
        <taxon>Percoidei</taxon>
        <taxon>Percidae</taxon>
        <taxon>Percinae</taxon>
        <taxon>Perca</taxon>
    </lineage>
</organism>
<keyword evidence="3" id="KW-1185">Reference proteome</keyword>
<keyword evidence="1" id="KW-0812">Transmembrane</keyword>
<dbReference type="Proteomes" id="UP000295070">
    <property type="component" value="Chromosome 9"/>
</dbReference>